<sequence>MNHEQRTEAQAKINYVQNQLGRLFGEDTSFGQIDNHEARDLMEQAQRLLDRAYSAI</sequence>
<evidence type="ECO:0000313" key="1">
    <source>
        <dbReference type="EMBL" id="KKN11784.1"/>
    </source>
</evidence>
<protein>
    <submittedName>
        <fullName evidence="1">Uncharacterized protein</fullName>
    </submittedName>
</protein>
<gene>
    <name evidence="1" type="ORF">LCGC14_1023100</name>
</gene>
<reference evidence="1" key="1">
    <citation type="journal article" date="2015" name="Nature">
        <title>Complex archaea that bridge the gap between prokaryotes and eukaryotes.</title>
        <authorList>
            <person name="Spang A."/>
            <person name="Saw J.H."/>
            <person name="Jorgensen S.L."/>
            <person name="Zaremba-Niedzwiedzka K."/>
            <person name="Martijn J."/>
            <person name="Lind A.E."/>
            <person name="van Eijk R."/>
            <person name="Schleper C."/>
            <person name="Guy L."/>
            <person name="Ettema T.J."/>
        </authorList>
    </citation>
    <scope>NUCLEOTIDE SEQUENCE</scope>
</reference>
<dbReference type="AlphaFoldDB" id="A0A0F9N1F8"/>
<accession>A0A0F9N1F8</accession>
<proteinExistence type="predicted"/>
<organism evidence="1">
    <name type="scientific">marine sediment metagenome</name>
    <dbReference type="NCBI Taxonomy" id="412755"/>
    <lineage>
        <taxon>unclassified sequences</taxon>
        <taxon>metagenomes</taxon>
        <taxon>ecological metagenomes</taxon>
    </lineage>
</organism>
<dbReference type="EMBL" id="LAZR01004100">
    <property type="protein sequence ID" value="KKN11784.1"/>
    <property type="molecule type" value="Genomic_DNA"/>
</dbReference>
<comment type="caution">
    <text evidence="1">The sequence shown here is derived from an EMBL/GenBank/DDBJ whole genome shotgun (WGS) entry which is preliminary data.</text>
</comment>
<name>A0A0F9N1F8_9ZZZZ</name>